<keyword evidence="5" id="KW-0645">Protease</keyword>
<dbReference type="PROSITE" id="PS52035">
    <property type="entry name" value="PEPTIDASE_M14"/>
    <property type="match status" value="1"/>
</dbReference>
<comment type="similarity">
    <text evidence="1 2">Belongs to the peptidase M14 family.</text>
</comment>
<evidence type="ECO:0000313" key="6">
    <source>
        <dbReference type="Proteomes" id="UP000078348"/>
    </source>
</evidence>
<dbReference type="STRING" id="478820.A0A196SEC7"/>
<dbReference type="AlphaFoldDB" id="A0A196SEC7"/>
<gene>
    <name evidence="5" type="ORF">AV274_3939</name>
</gene>
<evidence type="ECO:0000256" key="3">
    <source>
        <dbReference type="SAM" id="Phobius"/>
    </source>
</evidence>
<protein>
    <submittedName>
        <fullName evidence="5">Carboxypeptidase M</fullName>
    </submittedName>
</protein>
<comment type="caution">
    <text evidence="2">Lacks conserved residue(s) required for the propagation of feature annotation.</text>
</comment>
<evidence type="ECO:0000256" key="2">
    <source>
        <dbReference type="PROSITE-ProRule" id="PRU01379"/>
    </source>
</evidence>
<organism evidence="5 6">
    <name type="scientific">Blastocystis sp. subtype 1 (strain ATCC 50177 / NandII)</name>
    <dbReference type="NCBI Taxonomy" id="478820"/>
    <lineage>
        <taxon>Eukaryota</taxon>
        <taxon>Sar</taxon>
        <taxon>Stramenopiles</taxon>
        <taxon>Bigyra</taxon>
        <taxon>Opalozoa</taxon>
        <taxon>Opalinata</taxon>
        <taxon>Blastocystidae</taxon>
        <taxon>Blastocystis</taxon>
    </lineage>
</organism>
<dbReference type="EMBL" id="LXWW01000255">
    <property type="protein sequence ID" value="OAO14349.1"/>
    <property type="molecule type" value="Genomic_DNA"/>
</dbReference>
<dbReference type="InterPro" id="IPR000834">
    <property type="entry name" value="Peptidase_M14"/>
</dbReference>
<feature type="transmembrane region" description="Helical" evidence="3">
    <location>
        <begin position="450"/>
        <end position="468"/>
    </location>
</feature>
<dbReference type="OrthoDB" id="10249045at2759"/>
<dbReference type="SMART" id="SM00631">
    <property type="entry name" value="Zn_pept"/>
    <property type="match status" value="1"/>
</dbReference>
<dbReference type="Pfam" id="PF00246">
    <property type="entry name" value="Peptidase_M14"/>
    <property type="match status" value="1"/>
</dbReference>
<reference evidence="5 6" key="1">
    <citation type="submission" date="2016-05" db="EMBL/GenBank/DDBJ databases">
        <title>Nuclear genome of Blastocystis sp. subtype 1 NandII.</title>
        <authorList>
            <person name="Gentekaki E."/>
            <person name="Curtis B."/>
            <person name="Stairs C."/>
            <person name="Eme L."/>
            <person name="Herman E."/>
            <person name="Klimes V."/>
            <person name="Arias M.C."/>
            <person name="Elias M."/>
            <person name="Hilliou F."/>
            <person name="Klute M."/>
            <person name="Malik S.-B."/>
            <person name="Pightling A."/>
            <person name="Rachubinski R."/>
            <person name="Salas D."/>
            <person name="Schlacht A."/>
            <person name="Suga H."/>
            <person name="Archibald J."/>
            <person name="Ball S.G."/>
            <person name="Clark G."/>
            <person name="Dacks J."/>
            <person name="Van Der Giezen M."/>
            <person name="Tsaousis A."/>
            <person name="Roger A."/>
        </authorList>
    </citation>
    <scope>NUCLEOTIDE SEQUENCE [LARGE SCALE GENOMIC DNA]</scope>
    <source>
        <strain evidence="6">ATCC 50177 / NandII</strain>
    </source>
</reference>
<keyword evidence="6" id="KW-1185">Reference proteome</keyword>
<accession>A0A196SEC7</accession>
<keyword evidence="3" id="KW-1133">Transmembrane helix</keyword>
<proteinExistence type="inferred from homology"/>
<comment type="caution">
    <text evidence="5">The sequence shown here is derived from an EMBL/GenBank/DDBJ whole genome shotgun (WGS) entry which is preliminary data.</text>
</comment>
<keyword evidence="3" id="KW-0472">Membrane</keyword>
<dbReference type="GO" id="GO:0006508">
    <property type="term" value="P:proteolysis"/>
    <property type="evidence" value="ECO:0007669"/>
    <property type="project" value="InterPro"/>
</dbReference>
<dbReference type="CDD" id="cd00596">
    <property type="entry name" value="Peptidase_M14_like"/>
    <property type="match status" value="1"/>
</dbReference>
<evidence type="ECO:0000313" key="5">
    <source>
        <dbReference type="EMBL" id="OAO14349.1"/>
    </source>
</evidence>
<dbReference type="GO" id="GO:0008270">
    <property type="term" value="F:zinc ion binding"/>
    <property type="evidence" value="ECO:0007669"/>
    <property type="project" value="InterPro"/>
</dbReference>
<keyword evidence="5" id="KW-0121">Carboxypeptidase</keyword>
<sequence>MIKAMKQLQELYPELVEVSTIEKEYDMRSQLQCGKSSHPANSFPSNPASNFDPLYAFLLDSREIVIMPMTNAWGFFRSRRDENGIDVNRDFPFDPLHPSLPCLQSETSRAIQTLYAHSLLAATATFHGGMRSITYEWGDYHNHARKALAPDFAAMHAVATLMNQLSGRWYAVGTSNDVVYPVHGGMEEWGYAASWFDRLAAASTVPARCAGNRSVVLAPASNRCVTFLVETTDVKTPPQPQLGDTEHLFHGEVPRKGQFVPIVMRQALAVVETLRPYSIMGPIRVENGTVEVRWTVGGCFEVDMTKVVAIPSTPQLEGIVDVGQNRGDLSDAEYALLSAALNTTHLAETPSLKRPSPLHQNLSSLNLADDRNRAHFNASLALAPGRYLLVVVSRVDAFLQVPPAKAHPAVAPQSLFVQLRTDAVYRSGERVLRGRPVVLSRPVLVSLRVSGWWLIVMNVACLLFLLCLL</sequence>
<dbReference type="SUPFAM" id="SSF53187">
    <property type="entry name" value="Zn-dependent exopeptidases"/>
    <property type="match status" value="1"/>
</dbReference>
<dbReference type="Proteomes" id="UP000078348">
    <property type="component" value="Unassembled WGS sequence"/>
</dbReference>
<feature type="domain" description="Peptidase M14" evidence="4">
    <location>
        <begin position="1"/>
        <end position="260"/>
    </location>
</feature>
<name>A0A196SEC7_BLAHN</name>
<keyword evidence="5" id="KW-0378">Hydrolase</keyword>
<evidence type="ECO:0000259" key="4">
    <source>
        <dbReference type="PROSITE" id="PS52035"/>
    </source>
</evidence>
<keyword evidence="3" id="KW-0812">Transmembrane</keyword>
<evidence type="ECO:0000256" key="1">
    <source>
        <dbReference type="ARBA" id="ARBA00005988"/>
    </source>
</evidence>
<dbReference type="Gene3D" id="3.40.630.10">
    <property type="entry name" value="Zn peptidases"/>
    <property type="match status" value="1"/>
</dbReference>
<dbReference type="GO" id="GO:0004181">
    <property type="term" value="F:metallocarboxypeptidase activity"/>
    <property type="evidence" value="ECO:0007669"/>
    <property type="project" value="InterPro"/>
</dbReference>